<name>A0ABV3LXU1_9ACTN</name>
<sequence>MSDDQMIPADPAELRKPAECRPERVRELAAELAAGRRLPELEPLFAALPHSATGPEAELRACVLGELSLRGVPWRQRPALVAYAERLREAGHPLARLPETRLDVEHRFGARARGAGPVRSAGRLRARFPEVPDSERGAAAGRAAREAPDAARSRAAAGAFTAGGWACAPEARFFTLAQPLAADDFGMSFLKELPLDCLAGEVGPGGLPACVTAADDALNELYSAAAVGGVNGHPLHGAYARLHAWQGLYALLDLPAETPFLEAVRYAAGCRWLRFMAFTRWFRHDTADVGLAVLDPSGTRVSVLAATDTDD</sequence>
<reference evidence="2 3" key="1">
    <citation type="submission" date="2024-06" db="EMBL/GenBank/DDBJ databases">
        <title>The Natural Products Discovery Center: Release of the First 8490 Sequenced Strains for Exploring Actinobacteria Biosynthetic Diversity.</title>
        <authorList>
            <person name="Kalkreuter E."/>
            <person name="Kautsar S.A."/>
            <person name="Yang D."/>
            <person name="Bader C.D."/>
            <person name="Teijaro C.N."/>
            <person name="Fluegel L."/>
            <person name="Davis C.M."/>
            <person name="Simpson J.R."/>
            <person name="Lauterbach L."/>
            <person name="Steele A.D."/>
            <person name="Gui C."/>
            <person name="Meng S."/>
            <person name="Li G."/>
            <person name="Viehrig K."/>
            <person name="Ye F."/>
            <person name="Su P."/>
            <person name="Kiefer A.F."/>
            <person name="Nichols A."/>
            <person name="Cepeda A.J."/>
            <person name="Yan W."/>
            <person name="Fan B."/>
            <person name="Jiang Y."/>
            <person name="Adhikari A."/>
            <person name="Zheng C.-J."/>
            <person name="Schuster L."/>
            <person name="Cowan T.M."/>
            <person name="Smanski M.J."/>
            <person name="Chevrette M.G."/>
            <person name="De Carvalho L.P.S."/>
            <person name="Shen B."/>
        </authorList>
    </citation>
    <scope>NUCLEOTIDE SEQUENCE [LARGE SCALE GENOMIC DNA]</scope>
    <source>
        <strain evidence="2 3">NPDC047833</strain>
    </source>
</reference>
<feature type="compositionally biased region" description="Basic and acidic residues" evidence="1">
    <location>
        <begin position="12"/>
        <end position="21"/>
    </location>
</feature>
<protein>
    <submittedName>
        <fullName evidence="2">DUF6183 family protein</fullName>
    </submittedName>
</protein>
<dbReference type="Proteomes" id="UP001553843">
    <property type="component" value="Unassembled WGS sequence"/>
</dbReference>
<dbReference type="InterPro" id="IPR045756">
    <property type="entry name" value="DUF6183"/>
</dbReference>
<feature type="region of interest" description="Disordered" evidence="1">
    <location>
        <begin position="1"/>
        <end position="21"/>
    </location>
</feature>
<evidence type="ECO:0000313" key="2">
    <source>
        <dbReference type="EMBL" id="MEW2364242.1"/>
    </source>
</evidence>
<evidence type="ECO:0000313" key="3">
    <source>
        <dbReference type="Proteomes" id="UP001553843"/>
    </source>
</evidence>
<evidence type="ECO:0000256" key="1">
    <source>
        <dbReference type="SAM" id="MobiDB-lite"/>
    </source>
</evidence>
<dbReference type="EMBL" id="JBEYRS010000008">
    <property type="protein sequence ID" value="MEW2364242.1"/>
    <property type="molecule type" value="Genomic_DNA"/>
</dbReference>
<organism evidence="2 3">
    <name type="scientific">Streptomyces huasconensis</name>
    <dbReference type="NCBI Taxonomy" id="1854574"/>
    <lineage>
        <taxon>Bacteria</taxon>
        <taxon>Bacillati</taxon>
        <taxon>Actinomycetota</taxon>
        <taxon>Actinomycetes</taxon>
        <taxon>Kitasatosporales</taxon>
        <taxon>Streptomycetaceae</taxon>
        <taxon>Streptomyces</taxon>
    </lineage>
</organism>
<dbReference type="Pfam" id="PF19681">
    <property type="entry name" value="DUF6183"/>
    <property type="match status" value="1"/>
</dbReference>
<keyword evidence="3" id="KW-1185">Reference proteome</keyword>
<proteinExistence type="predicted"/>
<comment type="caution">
    <text evidence="2">The sequence shown here is derived from an EMBL/GenBank/DDBJ whole genome shotgun (WGS) entry which is preliminary data.</text>
</comment>
<accession>A0ABV3LXU1</accession>
<gene>
    <name evidence="2" type="ORF">AB0887_20160</name>
</gene>
<dbReference type="RefSeq" id="WP_359772266.1">
    <property type="nucleotide sequence ID" value="NZ_JBEYRR010000001.1"/>
</dbReference>